<keyword evidence="6" id="KW-0479">Metal-binding</keyword>
<comment type="similarity">
    <text evidence="2">Belongs to the TsaE family.</text>
</comment>
<keyword evidence="7" id="KW-0547">Nucleotide-binding</keyword>
<evidence type="ECO:0000313" key="11">
    <source>
        <dbReference type="EMBL" id="MFC7337408.1"/>
    </source>
</evidence>
<dbReference type="Gene3D" id="3.40.50.300">
    <property type="entry name" value="P-loop containing nucleotide triphosphate hydrolases"/>
    <property type="match status" value="1"/>
</dbReference>
<evidence type="ECO:0000256" key="1">
    <source>
        <dbReference type="ARBA" id="ARBA00004496"/>
    </source>
</evidence>
<keyword evidence="8" id="KW-0067">ATP-binding</keyword>
<dbReference type="NCBIfam" id="TIGR00150">
    <property type="entry name" value="T6A_YjeE"/>
    <property type="match status" value="1"/>
</dbReference>
<evidence type="ECO:0000256" key="2">
    <source>
        <dbReference type="ARBA" id="ARBA00007599"/>
    </source>
</evidence>
<dbReference type="EMBL" id="JBHTBS010000004">
    <property type="protein sequence ID" value="MFC7337408.1"/>
    <property type="molecule type" value="Genomic_DNA"/>
</dbReference>
<comment type="caution">
    <text evidence="11">The sequence shown here is derived from an EMBL/GenBank/DDBJ whole genome shotgun (WGS) entry which is preliminary data.</text>
</comment>
<dbReference type="PANTHER" id="PTHR33540">
    <property type="entry name" value="TRNA THREONYLCARBAMOYLADENOSINE BIOSYNTHESIS PROTEIN TSAE"/>
    <property type="match status" value="1"/>
</dbReference>
<gene>
    <name evidence="11" type="primary">tsaE</name>
    <name evidence="11" type="ORF">ACFQY0_09500</name>
</gene>
<dbReference type="PANTHER" id="PTHR33540:SF2">
    <property type="entry name" value="TRNA THREONYLCARBAMOYLADENOSINE BIOSYNTHESIS PROTEIN TSAE"/>
    <property type="match status" value="1"/>
</dbReference>
<protein>
    <recommendedName>
        <fullName evidence="3">tRNA threonylcarbamoyladenosine biosynthesis protein TsaE</fullName>
    </recommendedName>
    <alternativeName>
        <fullName evidence="10">t(6)A37 threonylcarbamoyladenosine biosynthesis protein TsaE</fullName>
    </alternativeName>
</protein>
<dbReference type="Proteomes" id="UP001596472">
    <property type="component" value="Unassembled WGS sequence"/>
</dbReference>
<keyword evidence="4" id="KW-0963">Cytoplasm</keyword>
<evidence type="ECO:0000256" key="7">
    <source>
        <dbReference type="ARBA" id="ARBA00022741"/>
    </source>
</evidence>
<keyword evidence="5" id="KW-0819">tRNA processing</keyword>
<keyword evidence="9" id="KW-0460">Magnesium</keyword>
<accession>A0ABW2L7Z0</accession>
<dbReference type="InterPro" id="IPR027417">
    <property type="entry name" value="P-loop_NTPase"/>
</dbReference>
<evidence type="ECO:0000256" key="5">
    <source>
        <dbReference type="ARBA" id="ARBA00022694"/>
    </source>
</evidence>
<dbReference type="SUPFAM" id="SSF52540">
    <property type="entry name" value="P-loop containing nucleoside triphosphate hydrolases"/>
    <property type="match status" value="1"/>
</dbReference>
<keyword evidence="12" id="KW-1185">Reference proteome</keyword>
<organism evidence="11 12">
    <name type="scientific">Haloferula chungangensis</name>
    <dbReference type="NCBI Taxonomy" id="1048331"/>
    <lineage>
        <taxon>Bacteria</taxon>
        <taxon>Pseudomonadati</taxon>
        <taxon>Verrucomicrobiota</taxon>
        <taxon>Verrucomicrobiia</taxon>
        <taxon>Verrucomicrobiales</taxon>
        <taxon>Verrucomicrobiaceae</taxon>
        <taxon>Haloferula</taxon>
    </lineage>
</organism>
<name>A0ABW2L7Z0_9BACT</name>
<evidence type="ECO:0000256" key="10">
    <source>
        <dbReference type="ARBA" id="ARBA00032441"/>
    </source>
</evidence>
<evidence type="ECO:0000256" key="6">
    <source>
        <dbReference type="ARBA" id="ARBA00022723"/>
    </source>
</evidence>
<evidence type="ECO:0000256" key="9">
    <source>
        <dbReference type="ARBA" id="ARBA00022842"/>
    </source>
</evidence>
<dbReference type="RefSeq" id="WP_379711654.1">
    <property type="nucleotide sequence ID" value="NZ_JBHTBS010000004.1"/>
</dbReference>
<evidence type="ECO:0000256" key="8">
    <source>
        <dbReference type="ARBA" id="ARBA00022840"/>
    </source>
</evidence>
<evidence type="ECO:0000256" key="3">
    <source>
        <dbReference type="ARBA" id="ARBA00019010"/>
    </source>
</evidence>
<proteinExistence type="inferred from homology"/>
<dbReference type="Pfam" id="PF02367">
    <property type="entry name" value="TsaE"/>
    <property type="match status" value="1"/>
</dbReference>
<sequence>MSNESEMVDLGREVAAELGAGSVLGLVGGLGAGKTHFSKGLASGLGFSGSVTSPTFSLVHEYRGGRLPVFHFDFYRLDSAEALLGIGWDEFLDDGGVVIAEWADLYPELMPEETRWLRFEVRPDGSRGIEEVTAL</sequence>
<reference evidence="12" key="1">
    <citation type="journal article" date="2019" name="Int. J. Syst. Evol. Microbiol.">
        <title>The Global Catalogue of Microorganisms (GCM) 10K type strain sequencing project: providing services to taxonomists for standard genome sequencing and annotation.</title>
        <authorList>
            <consortium name="The Broad Institute Genomics Platform"/>
            <consortium name="The Broad Institute Genome Sequencing Center for Infectious Disease"/>
            <person name="Wu L."/>
            <person name="Ma J."/>
        </authorList>
    </citation>
    <scope>NUCLEOTIDE SEQUENCE [LARGE SCALE GENOMIC DNA]</scope>
    <source>
        <strain evidence="12">CGMCC 4.1467</strain>
    </source>
</reference>
<dbReference type="InterPro" id="IPR003442">
    <property type="entry name" value="T6A_TsaE"/>
</dbReference>
<comment type="subcellular location">
    <subcellularLocation>
        <location evidence="1">Cytoplasm</location>
    </subcellularLocation>
</comment>
<evidence type="ECO:0000256" key="4">
    <source>
        <dbReference type="ARBA" id="ARBA00022490"/>
    </source>
</evidence>
<evidence type="ECO:0000313" key="12">
    <source>
        <dbReference type="Proteomes" id="UP001596472"/>
    </source>
</evidence>